<keyword evidence="1" id="KW-0812">Transmembrane</keyword>
<name>A0ABX8TS27_9ACTN</name>
<dbReference type="RefSeq" id="WP_020543449.1">
    <property type="nucleotide sequence ID" value="NZ_CP068985.1"/>
</dbReference>
<reference evidence="2 3" key="1">
    <citation type="journal article" date="2021" name="ACS Chem. Biol.">
        <title>Genomic-Led Discovery of a Novel Glycopeptide Antibiotic by Nonomuraea coxensis DSM 45129.</title>
        <authorList>
            <person name="Yushchuk O."/>
            <person name="Vior N.M."/>
            <person name="Andreo-Vidal A."/>
            <person name="Berini F."/>
            <person name="Ruckert C."/>
            <person name="Busche T."/>
            <person name="Binda E."/>
            <person name="Kalinowski J."/>
            <person name="Truman A.W."/>
            <person name="Marinelli F."/>
        </authorList>
    </citation>
    <scope>NUCLEOTIDE SEQUENCE [LARGE SCALE GENOMIC DNA]</scope>
    <source>
        <strain evidence="2 3">DSM 45129</strain>
    </source>
</reference>
<gene>
    <name evidence="2" type="ORF">Nocox_03250</name>
</gene>
<dbReference type="SUPFAM" id="SSF82171">
    <property type="entry name" value="DPP6 N-terminal domain-like"/>
    <property type="match status" value="1"/>
</dbReference>
<dbReference type="InterPro" id="IPR015943">
    <property type="entry name" value="WD40/YVTN_repeat-like_dom_sf"/>
</dbReference>
<evidence type="ECO:0000256" key="1">
    <source>
        <dbReference type="SAM" id="Phobius"/>
    </source>
</evidence>
<organism evidence="2 3">
    <name type="scientific">Nonomuraea coxensis DSM 45129</name>
    <dbReference type="NCBI Taxonomy" id="1122611"/>
    <lineage>
        <taxon>Bacteria</taxon>
        <taxon>Bacillati</taxon>
        <taxon>Actinomycetota</taxon>
        <taxon>Actinomycetes</taxon>
        <taxon>Streptosporangiales</taxon>
        <taxon>Streptosporangiaceae</taxon>
        <taxon>Nonomuraea</taxon>
    </lineage>
</organism>
<protein>
    <recommendedName>
        <fullName evidence="4">WD40 repeat protein</fullName>
    </recommendedName>
</protein>
<evidence type="ECO:0000313" key="2">
    <source>
        <dbReference type="EMBL" id="QYC38280.1"/>
    </source>
</evidence>
<evidence type="ECO:0000313" key="3">
    <source>
        <dbReference type="Proteomes" id="UP000824681"/>
    </source>
</evidence>
<proteinExistence type="predicted"/>
<feature type="transmembrane region" description="Helical" evidence="1">
    <location>
        <begin position="41"/>
        <end position="64"/>
    </location>
</feature>
<dbReference type="Proteomes" id="UP000824681">
    <property type="component" value="Chromosome"/>
</dbReference>
<keyword evidence="1" id="KW-1133">Transmembrane helix</keyword>
<dbReference type="EMBL" id="CP068985">
    <property type="protein sequence ID" value="QYC38280.1"/>
    <property type="molecule type" value="Genomic_DNA"/>
</dbReference>
<accession>A0ABX8TS27</accession>
<dbReference type="Gene3D" id="2.130.10.10">
    <property type="entry name" value="YVTN repeat-like/Quinoprotein amine dehydrogenase"/>
    <property type="match status" value="1"/>
</dbReference>
<keyword evidence="3" id="KW-1185">Reference proteome</keyword>
<sequence>MTERIEQRLRDAFAAGAELVRAETLRPADTVLRPVARPRPVLVLAPVMAALAVVVIGFAVVAGFGAPPPVVPGEGGPSSGPRYLLTAGADGLTVRDARDGRITDRVTLPSPPSGITRAPGGYLLTGTGRGTTFYVARSVTSRTTAVSTTWFHRLRVDDRGKVAEVMRDVIAPVTGDAVSSIATTDDGARLAYSLDGRVCGTGRTLRFCPGARLVVADLPAGTTRSWTTNAAGAIWSLSWAADRRTLGFAAGTDVRVLDTAAAGASLRNSRTVVRDVGTPTGVAISPDGRTILVGGATSPRSGRYAIAEHSVPDGRRIRTVFSADHSGNTAARWELIRYDATGRHLLVKGNLHPLTRVDGGHATSLGEGEELVAAW</sequence>
<keyword evidence="1" id="KW-0472">Membrane</keyword>
<evidence type="ECO:0008006" key="4">
    <source>
        <dbReference type="Google" id="ProtNLM"/>
    </source>
</evidence>